<name>A0A7U2F655_PHANO</name>
<reference evidence="9" key="1">
    <citation type="journal article" date="2021" name="BMC Genomics">
        <title>Chromosome-level genome assembly and manually-curated proteome of model necrotroph Parastagonospora nodorum Sn15 reveals a genome-wide trove of candidate effector homologs, and redundancy of virulence-related functions within an accessory chromosome.</title>
        <authorList>
            <person name="Bertazzoni S."/>
            <person name="Jones D.A.B."/>
            <person name="Phan H.T."/>
            <person name="Tan K.-C."/>
            <person name="Hane J.K."/>
        </authorList>
    </citation>
    <scope>NUCLEOTIDE SEQUENCE [LARGE SCALE GENOMIC DNA]</scope>
    <source>
        <strain evidence="9">SN15 / ATCC MYA-4574 / FGSC 10173)</strain>
    </source>
</reference>
<dbReference type="Gene3D" id="1.20.1250.20">
    <property type="entry name" value="MFS general substrate transporter like domains"/>
    <property type="match status" value="2"/>
</dbReference>
<evidence type="ECO:0000313" key="8">
    <source>
        <dbReference type="EMBL" id="QRC97220.1"/>
    </source>
</evidence>
<dbReference type="OrthoDB" id="10021397at2759"/>
<dbReference type="PROSITE" id="PS50850">
    <property type="entry name" value="MFS"/>
    <property type="match status" value="1"/>
</dbReference>
<feature type="domain" description="Major facilitator superfamily (MFS) profile" evidence="7">
    <location>
        <begin position="38"/>
        <end position="533"/>
    </location>
</feature>
<dbReference type="PANTHER" id="PTHR23501:SF193">
    <property type="entry name" value="MULTIDRUG TRANSPORTER, PUTATIVE (AFU_ORTHOLOGUE AFUA_8G00940)-RELATED"/>
    <property type="match status" value="1"/>
</dbReference>
<dbReference type="PRINTS" id="PR01036">
    <property type="entry name" value="TCRTETB"/>
</dbReference>
<dbReference type="InterPro" id="IPR020846">
    <property type="entry name" value="MFS_dom"/>
</dbReference>
<dbReference type="FunFam" id="1.20.1250.20:FF:000196">
    <property type="entry name" value="MFS toxin efflux pump (AflT)"/>
    <property type="match status" value="1"/>
</dbReference>
<dbReference type="AlphaFoldDB" id="A0A7U2F655"/>
<feature type="compositionally biased region" description="Low complexity" evidence="6">
    <location>
        <begin position="1"/>
        <end position="19"/>
    </location>
</feature>
<feature type="region of interest" description="Disordered" evidence="6">
    <location>
        <begin position="1"/>
        <end position="22"/>
    </location>
</feature>
<keyword evidence="4" id="KW-1133">Transmembrane helix</keyword>
<keyword evidence="3" id="KW-0812">Transmembrane</keyword>
<sequence length="559" mass="59331">MVTPTPTTATDPIAPTDPNTNKDDLPSQTLHGLKLATLLGSITLVTFLALIDTSILGTAIPAITTDFHSLPDVGWYIGAYQLTSAILQPLSGKFYTLFPTKVVYLCFVFIFELGSLICGVAPNSAALIAGRAIAGLGVSGLVNGALSILARSVEREKSPLYTGILIGTAQMGIVAGPLIGGALTQHASWRWCFYINLPTGGLAAIIFALSNIPDDPKKEAFSMALVRKVIPQLDLFGFLLFIPAAVMILLALQFGSGNTFAWDSATIIGLLVGGVVMALIFIAWEWHMGDLAMLPGNLIKQRIVWTSACFAMGNMVCVIVASNFLPTYFQAVRGDSPTMSGVHVLPSILSQLLCVVTSGALMTRWGYYLPWAFASAVVMTVGNGLISTFTPTTAVARWIGYQILLGGGRGLGLQTPLIAIQNAVQPSQVPVGMAFLIFLQNLGATVGAVIANTILAQTLTNKIPQYAPSVAPQAALEAGSDPAAIRHLVDGHENELNGVLLAYTEGLRNIFYLLVGMSAISFFMSFGMGWVDVRRKKDVTAQEDGEVHSGKVEVEKNGV</sequence>
<dbReference type="Pfam" id="PF07690">
    <property type="entry name" value="MFS_1"/>
    <property type="match status" value="1"/>
</dbReference>
<evidence type="ECO:0000313" key="9">
    <source>
        <dbReference type="Proteomes" id="UP000663193"/>
    </source>
</evidence>
<dbReference type="EMBL" id="CP069029">
    <property type="protein sequence ID" value="QRC97220.1"/>
    <property type="molecule type" value="Genomic_DNA"/>
</dbReference>
<dbReference type="CDD" id="cd17502">
    <property type="entry name" value="MFS_Azr1_MDR_like"/>
    <property type="match status" value="1"/>
</dbReference>
<dbReference type="PANTHER" id="PTHR23501">
    <property type="entry name" value="MAJOR FACILITATOR SUPERFAMILY"/>
    <property type="match status" value="1"/>
</dbReference>
<evidence type="ECO:0000256" key="3">
    <source>
        <dbReference type="ARBA" id="ARBA00022692"/>
    </source>
</evidence>
<comment type="subcellular location">
    <subcellularLocation>
        <location evidence="1">Membrane</location>
        <topology evidence="1">Multi-pass membrane protein</topology>
    </subcellularLocation>
</comment>
<accession>A0A7U2F655</accession>
<dbReference type="GO" id="GO:0016020">
    <property type="term" value="C:membrane"/>
    <property type="evidence" value="ECO:0007669"/>
    <property type="project" value="UniProtKB-SubCell"/>
</dbReference>
<dbReference type="GO" id="GO:0022857">
    <property type="term" value="F:transmembrane transporter activity"/>
    <property type="evidence" value="ECO:0007669"/>
    <property type="project" value="InterPro"/>
</dbReference>
<evidence type="ECO:0000256" key="4">
    <source>
        <dbReference type="ARBA" id="ARBA00022989"/>
    </source>
</evidence>
<dbReference type="SUPFAM" id="SSF103473">
    <property type="entry name" value="MFS general substrate transporter"/>
    <property type="match status" value="1"/>
</dbReference>
<comment type="similarity">
    <text evidence="2">Belongs to the major facilitator superfamily. TCR/Tet family.</text>
</comment>
<gene>
    <name evidence="8" type="ORF">JI435_139080</name>
</gene>
<evidence type="ECO:0000256" key="1">
    <source>
        <dbReference type="ARBA" id="ARBA00004141"/>
    </source>
</evidence>
<keyword evidence="5" id="KW-0472">Membrane</keyword>
<evidence type="ECO:0000259" key="7">
    <source>
        <dbReference type="PROSITE" id="PS50850"/>
    </source>
</evidence>
<dbReference type="Proteomes" id="UP000663193">
    <property type="component" value="Chromosome 7"/>
</dbReference>
<dbReference type="InterPro" id="IPR036259">
    <property type="entry name" value="MFS_trans_sf"/>
</dbReference>
<evidence type="ECO:0000256" key="6">
    <source>
        <dbReference type="SAM" id="MobiDB-lite"/>
    </source>
</evidence>
<organism evidence="8 9">
    <name type="scientific">Phaeosphaeria nodorum (strain SN15 / ATCC MYA-4574 / FGSC 10173)</name>
    <name type="common">Glume blotch fungus</name>
    <name type="synonym">Parastagonospora nodorum</name>
    <dbReference type="NCBI Taxonomy" id="321614"/>
    <lineage>
        <taxon>Eukaryota</taxon>
        <taxon>Fungi</taxon>
        <taxon>Dikarya</taxon>
        <taxon>Ascomycota</taxon>
        <taxon>Pezizomycotina</taxon>
        <taxon>Dothideomycetes</taxon>
        <taxon>Pleosporomycetidae</taxon>
        <taxon>Pleosporales</taxon>
        <taxon>Pleosporineae</taxon>
        <taxon>Phaeosphaeriaceae</taxon>
        <taxon>Parastagonospora</taxon>
    </lineage>
</organism>
<evidence type="ECO:0000256" key="5">
    <source>
        <dbReference type="ARBA" id="ARBA00023136"/>
    </source>
</evidence>
<keyword evidence="9" id="KW-1185">Reference proteome</keyword>
<dbReference type="VEuPathDB" id="FungiDB:JI435_139080"/>
<dbReference type="OMA" id="VGWYIGA"/>
<proteinExistence type="inferred from homology"/>
<evidence type="ECO:0000256" key="2">
    <source>
        <dbReference type="ARBA" id="ARBA00007520"/>
    </source>
</evidence>
<protein>
    <recommendedName>
        <fullName evidence="7">Major facilitator superfamily (MFS) profile domain-containing protein</fullName>
    </recommendedName>
</protein>
<dbReference type="InterPro" id="IPR011701">
    <property type="entry name" value="MFS"/>
</dbReference>